<sequence length="192" mass="21344">MALEQPVDHGHTLETIVIMSEVADYFHEHRHKVRRRGSLSKIVIGYHGLKMKRIILAKRGTLLLLPLSCGGTGELVDVSRGKLLAGDAEQGTPARDCNTKLWKWLSGLSLKNETEKANGIEEGAIFDAEDDSVIDGENFEGGVFEERIAEEGMPDRVASPVMHTVWPYHSNSTIASFFVTVDVNDTIWFHLC</sequence>
<organism evidence="1 2">
    <name type="scientific">Glonium stellatum</name>
    <dbReference type="NCBI Taxonomy" id="574774"/>
    <lineage>
        <taxon>Eukaryota</taxon>
        <taxon>Fungi</taxon>
        <taxon>Dikarya</taxon>
        <taxon>Ascomycota</taxon>
        <taxon>Pezizomycotina</taxon>
        <taxon>Dothideomycetes</taxon>
        <taxon>Pleosporomycetidae</taxon>
        <taxon>Gloniales</taxon>
        <taxon>Gloniaceae</taxon>
        <taxon>Glonium</taxon>
    </lineage>
</organism>
<evidence type="ECO:0000313" key="2">
    <source>
        <dbReference type="Proteomes" id="UP000250140"/>
    </source>
</evidence>
<evidence type="ECO:0000313" key="1">
    <source>
        <dbReference type="EMBL" id="OCL07589.1"/>
    </source>
</evidence>
<accession>A0A8E2JS73</accession>
<proteinExistence type="predicted"/>
<keyword evidence="2" id="KW-1185">Reference proteome</keyword>
<gene>
    <name evidence="1" type="ORF">AOQ84DRAFT_364836</name>
</gene>
<dbReference type="AlphaFoldDB" id="A0A8E2JS73"/>
<name>A0A8E2JS73_9PEZI</name>
<reference evidence="1 2" key="1">
    <citation type="journal article" date="2016" name="Nat. Commun.">
        <title>Ectomycorrhizal ecology is imprinted in the genome of the dominant symbiotic fungus Cenococcum geophilum.</title>
        <authorList>
            <consortium name="DOE Joint Genome Institute"/>
            <person name="Peter M."/>
            <person name="Kohler A."/>
            <person name="Ohm R.A."/>
            <person name="Kuo A."/>
            <person name="Krutzmann J."/>
            <person name="Morin E."/>
            <person name="Arend M."/>
            <person name="Barry K.W."/>
            <person name="Binder M."/>
            <person name="Choi C."/>
            <person name="Clum A."/>
            <person name="Copeland A."/>
            <person name="Grisel N."/>
            <person name="Haridas S."/>
            <person name="Kipfer T."/>
            <person name="LaButti K."/>
            <person name="Lindquist E."/>
            <person name="Lipzen A."/>
            <person name="Maire R."/>
            <person name="Meier B."/>
            <person name="Mihaltcheva S."/>
            <person name="Molinier V."/>
            <person name="Murat C."/>
            <person name="Poggeler S."/>
            <person name="Quandt C.A."/>
            <person name="Sperisen C."/>
            <person name="Tritt A."/>
            <person name="Tisserant E."/>
            <person name="Crous P.W."/>
            <person name="Henrissat B."/>
            <person name="Nehls U."/>
            <person name="Egli S."/>
            <person name="Spatafora J.W."/>
            <person name="Grigoriev I.V."/>
            <person name="Martin F.M."/>
        </authorList>
    </citation>
    <scope>NUCLEOTIDE SEQUENCE [LARGE SCALE GENOMIC DNA]</scope>
    <source>
        <strain evidence="1 2">CBS 207.34</strain>
    </source>
</reference>
<dbReference type="Proteomes" id="UP000250140">
    <property type="component" value="Unassembled WGS sequence"/>
</dbReference>
<protein>
    <submittedName>
        <fullName evidence="1">Uncharacterized protein</fullName>
    </submittedName>
</protein>
<dbReference type="EMBL" id="KV749831">
    <property type="protein sequence ID" value="OCL07589.1"/>
    <property type="molecule type" value="Genomic_DNA"/>
</dbReference>